<comment type="caution">
    <text evidence="1">The sequence shown here is derived from an EMBL/GenBank/DDBJ whole genome shotgun (WGS) entry which is preliminary data.</text>
</comment>
<evidence type="ECO:0000313" key="1">
    <source>
        <dbReference type="EMBL" id="KAE9611774.1"/>
    </source>
</evidence>
<name>A0A6A4QEZ3_LUPAL</name>
<dbReference type="PANTHER" id="PTHR36715">
    <property type="entry name" value="BNAANNG41370D PROTEIN"/>
    <property type="match status" value="1"/>
</dbReference>
<dbReference type="Proteomes" id="UP000447434">
    <property type="component" value="Chromosome 6"/>
</dbReference>
<gene>
    <name evidence="1" type="ORF">Lalb_Chr06g0166021</name>
</gene>
<dbReference type="PANTHER" id="PTHR36715:SF1">
    <property type="entry name" value="PROTEIN, PUTATIVE-RELATED"/>
    <property type="match status" value="1"/>
</dbReference>
<proteinExistence type="predicted"/>
<organism evidence="1 2">
    <name type="scientific">Lupinus albus</name>
    <name type="common">White lupine</name>
    <name type="synonym">Lupinus termis</name>
    <dbReference type="NCBI Taxonomy" id="3870"/>
    <lineage>
        <taxon>Eukaryota</taxon>
        <taxon>Viridiplantae</taxon>
        <taxon>Streptophyta</taxon>
        <taxon>Embryophyta</taxon>
        <taxon>Tracheophyta</taxon>
        <taxon>Spermatophyta</taxon>
        <taxon>Magnoliopsida</taxon>
        <taxon>eudicotyledons</taxon>
        <taxon>Gunneridae</taxon>
        <taxon>Pentapetalae</taxon>
        <taxon>rosids</taxon>
        <taxon>fabids</taxon>
        <taxon>Fabales</taxon>
        <taxon>Fabaceae</taxon>
        <taxon>Papilionoideae</taxon>
        <taxon>50 kb inversion clade</taxon>
        <taxon>genistoids sensu lato</taxon>
        <taxon>core genistoids</taxon>
        <taxon>Genisteae</taxon>
        <taxon>Lupinus</taxon>
    </lineage>
</organism>
<dbReference type="OrthoDB" id="1662399at2759"/>
<keyword evidence="2" id="KW-1185">Reference proteome</keyword>
<evidence type="ECO:0000313" key="2">
    <source>
        <dbReference type="Proteomes" id="UP000447434"/>
    </source>
</evidence>
<reference evidence="2" key="1">
    <citation type="journal article" date="2020" name="Nat. Commun.">
        <title>Genome sequence of the cluster root forming white lupin.</title>
        <authorList>
            <person name="Hufnagel B."/>
            <person name="Marques A."/>
            <person name="Soriano A."/>
            <person name="Marques L."/>
            <person name="Divol F."/>
            <person name="Doumas P."/>
            <person name="Sallet E."/>
            <person name="Mancinotti D."/>
            <person name="Carrere S."/>
            <person name="Marande W."/>
            <person name="Arribat S."/>
            <person name="Keller J."/>
            <person name="Huneau C."/>
            <person name="Blein T."/>
            <person name="Aime D."/>
            <person name="Laguerre M."/>
            <person name="Taylor J."/>
            <person name="Schubert V."/>
            <person name="Nelson M."/>
            <person name="Geu-Flores F."/>
            <person name="Crespi M."/>
            <person name="Gallardo-Guerrero K."/>
            <person name="Delaux P.-M."/>
            <person name="Salse J."/>
            <person name="Berges H."/>
            <person name="Guyot R."/>
            <person name="Gouzy J."/>
            <person name="Peret B."/>
        </authorList>
    </citation>
    <scope>NUCLEOTIDE SEQUENCE [LARGE SCALE GENOMIC DNA]</scope>
    <source>
        <strain evidence="2">cv. Amiga</strain>
    </source>
</reference>
<dbReference type="EMBL" id="WOCE01000006">
    <property type="protein sequence ID" value="KAE9611774.1"/>
    <property type="molecule type" value="Genomic_DNA"/>
</dbReference>
<dbReference type="AlphaFoldDB" id="A0A6A4QEZ3"/>
<accession>A0A6A4QEZ3</accession>
<protein>
    <submittedName>
        <fullName evidence="1">Uncharacterized protein</fullName>
    </submittedName>
</protein>
<sequence>MQIPFIPILNHLQKQNPSFLSPIHLIAFISFKWSALVLALLATVRVIIIFRRNTPSIALISINDDDDYDFSDTDEDSDNDNKTVSSSQLEDNEEADTGEDKRRKGECFRYGGETGAGSFLRRSSIGDLFSLSEIDNIRLGFGFGFDDSKEESVVSIYNQEQRTHPSRKTTTMAMSNTSPAVVVSAGENVSGVRIWDTRLRRRMPPVTADWGAAVPLELNPAEYTRFTSDDGRYRMIVGDIRNFRLPFEDVTESYVDTWLPNSFIFKLQ</sequence>